<evidence type="ECO:0000313" key="4">
    <source>
        <dbReference type="Proteomes" id="UP001501822"/>
    </source>
</evidence>
<keyword evidence="2" id="KW-0472">Membrane</keyword>
<organism evidence="3 4">
    <name type="scientific">Actinoallomurus spadix</name>
    <dbReference type="NCBI Taxonomy" id="79912"/>
    <lineage>
        <taxon>Bacteria</taxon>
        <taxon>Bacillati</taxon>
        <taxon>Actinomycetota</taxon>
        <taxon>Actinomycetes</taxon>
        <taxon>Streptosporangiales</taxon>
        <taxon>Thermomonosporaceae</taxon>
        <taxon>Actinoallomurus</taxon>
    </lineage>
</organism>
<keyword evidence="2" id="KW-0812">Transmembrane</keyword>
<feature type="region of interest" description="Disordered" evidence="1">
    <location>
        <begin position="1"/>
        <end position="229"/>
    </location>
</feature>
<evidence type="ECO:0000256" key="1">
    <source>
        <dbReference type="SAM" id="MobiDB-lite"/>
    </source>
</evidence>
<sequence>MTPPGWYRDPYGDPGLLRWWDGRQWTQTTRSLGEDPQAGQAEGNPDPPGPATQAEETPDRPEGQAEGSPAEPEARTGGSPARPSARAEGTPAGSEAQAEGAPAGPAPQAWGGPGAAGPETQAWEAPGGAGPAAPAWGAPAPAWPEAGPGTAPAWPGSGPGAAPAWQGASPGSAPGWQGASPGSAPGWQGAAPGAAPGWQGTNPGFAPGWPGAGPGQAAPPPWTQPGPRTRRSRLPLLIGGGAAAVIIITVVVVLLATNIFGGGDDKAGRSPVVATITDAQAGISYPRLGGAWRTEAVTATGGLGKLGFDQGETAQVMADFQNGEPYVASAYSGVSTDISTDPLQTKARTVFAALEPGSYPAHTRQELASESHPVGGHDGWLLKVRLTFPQAASQHWNFRTETAALVLVDRGNGQAPAEFYVSIPDSHKRQGDLDLLLTSLKVS</sequence>
<accession>A0ABP3HKH2</accession>
<gene>
    <name evidence="3" type="ORF">GCM10010151_73780</name>
</gene>
<dbReference type="Proteomes" id="UP001501822">
    <property type="component" value="Unassembled WGS sequence"/>
</dbReference>
<keyword evidence="4" id="KW-1185">Reference proteome</keyword>
<reference evidence="4" key="1">
    <citation type="journal article" date="2019" name="Int. J. Syst. Evol. Microbiol.">
        <title>The Global Catalogue of Microorganisms (GCM) 10K type strain sequencing project: providing services to taxonomists for standard genome sequencing and annotation.</title>
        <authorList>
            <consortium name="The Broad Institute Genomics Platform"/>
            <consortium name="The Broad Institute Genome Sequencing Center for Infectious Disease"/>
            <person name="Wu L."/>
            <person name="Ma J."/>
        </authorList>
    </citation>
    <scope>NUCLEOTIDE SEQUENCE [LARGE SCALE GENOMIC DNA]</scope>
    <source>
        <strain evidence="4">JCM 3146</strain>
    </source>
</reference>
<protein>
    <recommendedName>
        <fullName evidence="5">DUF2510 domain-containing protein</fullName>
    </recommendedName>
</protein>
<name>A0ABP3HKH2_9ACTN</name>
<evidence type="ECO:0000313" key="3">
    <source>
        <dbReference type="EMBL" id="GAA0372983.1"/>
    </source>
</evidence>
<evidence type="ECO:0000256" key="2">
    <source>
        <dbReference type="SAM" id="Phobius"/>
    </source>
</evidence>
<feature type="compositionally biased region" description="Low complexity" evidence="1">
    <location>
        <begin position="91"/>
        <end position="209"/>
    </location>
</feature>
<evidence type="ECO:0008006" key="5">
    <source>
        <dbReference type="Google" id="ProtNLM"/>
    </source>
</evidence>
<dbReference type="EMBL" id="BAAABM010000073">
    <property type="protein sequence ID" value="GAA0372983.1"/>
    <property type="molecule type" value="Genomic_DNA"/>
</dbReference>
<keyword evidence="2" id="KW-1133">Transmembrane helix</keyword>
<feature type="transmembrane region" description="Helical" evidence="2">
    <location>
        <begin position="234"/>
        <end position="256"/>
    </location>
</feature>
<proteinExistence type="predicted"/>
<comment type="caution">
    <text evidence="3">The sequence shown here is derived from an EMBL/GenBank/DDBJ whole genome shotgun (WGS) entry which is preliminary data.</text>
</comment>